<proteinExistence type="predicted"/>
<name>A0A4R5KV06_9BACL</name>
<dbReference type="InterPro" id="IPR035901">
    <property type="entry name" value="GIY-YIG_endonuc_sf"/>
</dbReference>
<dbReference type="CDD" id="cd10451">
    <property type="entry name" value="GIY-YIG_LuxR_like"/>
    <property type="match status" value="1"/>
</dbReference>
<evidence type="ECO:0000259" key="1">
    <source>
        <dbReference type="Pfam" id="PF01541"/>
    </source>
</evidence>
<evidence type="ECO:0000313" key="2">
    <source>
        <dbReference type="EMBL" id="TDF99779.1"/>
    </source>
</evidence>
<gene>
    <name evidence="2" type="ORF">E1757_08160</name>
</gene>
<reference evidence="2 3" key="1">
    <citation type="submission" date="2019-03" db="EMBL/GenBank/DDBJ databases">
        <title>This is whole genome sequence of Paenibacillus sp MS74 strain.</title>
        <authorList>
            <person name="Trinh H.N."/>
        </authorList>
    </citation>
    <scope>NUCLEOTIDE SEQUENCE [LARGE SCALE GENOMIC DNA]</scope>
    <source>
        <strain evidence="2 3">MS74</strain>
    </source>
</reference>
<dbReference type="Pfam" id="PF01541">
    <property type="entry name" value="GIY-YIG"/>
    <property type="match status" value="1"/>
</dbReference>
<dbReference type="Proteomes" id="UP000295636">
    <property type="component" value="Unassembled WGS sequence"/>
</dbReference>
<dbReference type="OrthoDB" id="9134286at2"/>
<dbReference type="EMBL" id="SMRT01000002">
    <property type="protein sequence ID" value="TDF99779.1"/>
    <property type="molecule type" value="Genomic_DNA"/>
</dbReference>
<keyword evidence="3" id="KW-1185">Reference proteome</keyword>
<dbReference type="InterPro" id="IPR000305">
    <property type="entry name" value="GIY-YIG_endonuc"/>
</dbReference>
<evidence type="ECO:0000313" key="3">
    <source>
        <dbReference type="Proteomes" id="UP000295636"/>
    </source>
</evidence>
<dbReference type="Gene3D" id="3.40.1440.10">
    <property type="entry name" value="GIY-YIG endonuclease"/>
    <property type="match status" value="1"/>
</dbReference>
<dbReference type="AlphaFoldDB" id="A0A4R5KV06"/>
<comment type="caution">
    <text evidence="2">The sequence shown here is derived from an EMBL/GenBank/DDBJ whole genome shotgun (WGS) entry which is preliminary data.</text>
</comment>
<organism evidence="2 3">
    <name type="scientific">Paenibacillus piri</name>
    <dbReference type="NCBI Taxonomy" id="2547395"/>
    <lineage>
        <taxon>Bacteria</taxon>
        <taxon>Bacillati</taxon>
        <taxon>Bacillota</taxon>
        <taxon>Bacilli</taxon>
        <taxon>Bacillales</taxon>
        <taxon>Paenibacillaceae</taxon>
        <taxon>Paenibacillus</taxon>
    </lineage>
</organism>
<protein>
    <submittedName>
        <fullName evidence="2">GIY-YIG nuclease family protein</fullName>
    </submittedName>
</protein>
<feature type="domain" description="GIY-YIG" evidence="1">
    <location>
        <begin position="18"/>
        <end position="113"/>
    </location>
</feature>
<dbReference type="RefSeq" id="WP_133226494.1">
    <property type="nucleotide sequence ID" value="NZ_SMRT01000002.1"/>
</dbReference>
<dbReference type="SUPFAM" id="SSF82771">
    <property type="entry name" value="GIY-YIG endonuclease"/>
    <property type="match status" value="1"/>
</dbReference>
<accession>A0A4R5KV06</accession>
<sequence length="113" mass="13201">MNRRKELVQQYKEIKTEAGVFQIRNTVNNKVFIGSTKNLKTLNGKTFALKAGTHLNRQLQNEWNEYGADAFVIETLEVLARKETGYFDEKDALKKLEDKWLQQVQPYGMRGYN</sequence>